<dbReference type="InterPro" id="IPR050652">
    <property type="entry name" value="AN1_A20_ZnFinger"/>
</dbReference>
<feature type="compositionally biased region" description="Polar residues" evidence="5">
    <location>
        <begin position="39"/>
        <end position="62"/>
    </location>
</feature>
<proteinExistence type="predicted"/>
<evidence type="ECO:0000256" key="1">
    <source>
        <dbReference type="ARBA" id="ARBA00022723"/>
    </source>
</evidence>
<dbReference type="EnsemblMetazoa" id="XM_021053681.2">
    <property type="protein sequence ID" value="XP_020909340.1"/>
    <property type="gene ID" value="LOC110247261"/>
</dbReference>
<dbReference type="SMART" id="SM00259">
    <property type="entry name" value="ZnF_A20"/>
    <property type="match status" value="1"/>
</dbReference>
<dbReference type="Proteomes" id="UP000887567">
    <property type="component" value="Unplaced"/>
</dbReference>
<protein>
    <submittedName>
        <fullName evidence="8">Uncharacterized protein</fullName>
    </submittedName>
</protein>
<organism evidence="8 9">
    <name type="scientific">Exaiptasia diaphana</name>
    <name type="common">Tropical sea anemone</name>
    <name type="synonym">Aiptasia pulchella</name>
    <dbReference type="NCBI Taxonomy" id="2652724"/>
    <lineage>
        <taxon>Eukaryota</taxon>
        <taxon>Metazoa</taxon>
        <taxon>Cnidaria</taxon>
        <taxon>Anthozoa</taxon>
        <taxon>Hexacorallia</taxon>
        <taxon>Actiniaria</taxon>
        <taxon>Aiptasiidae</taxon>
        <taxon>Exaiptasia</taxon>
    </lineage>
</organism>
<feature type="compositionally biased region" description="Basic and acidic residues" evidence="5">
    <location>
        <begin position="63"/>
        <end position="75"/>
    </location>
</feature>
<sequence>MENPGSEPPRCPCGFWGSPQTLNLCSKCFKDEQQRKSQNQNGSCSAISQPSLDRVPVTTTGESSREKENKDKTPVENEEPDRDQKCVEETRTSTESTSNDTPEDLPQQKNKKRCWKCKAKLELAQRELGICKCGYVFCQLHRLPEQHECIYDHKESGRKEAREKMVTLGPRKVGRSFQRIDDC</sequence>
<evidence type="ECO:0000313" key="8">
    <source>
        <dbReference type="EnsemblMetazoa" id="XP_020909340.1"/>
    </source>
</evidence>
<dbReference type="AlphaFoldDB" id="A0A913XT63"/>
<dbReference type="SUPFAM" id="SSF118310">
    <property type="entry name" value="AN1-like Zinc finger"/>
    <property type="match status" value="1"/>
</dbReference>
<dbReference type="PANTHER" id="PTHR10634:SF67">
    <property type="entry name" value="AN1-TYPE ZINC FINGER PROTEIN 3"/>
    <property type="match status" value="1"/>
</dbReference>
<accession>A0A913XT63</accession>
<dbReference type="OMA" id="CQTPESN"/>
<evidence type="ECO:0000256" key="4">
    <source>
        <dbReference type="PROSITE-ProRule" id="PRU00449"/>
    </source>
</evidence>
<dbReference type="FunFam" id="4.10.1110.10:FF:000011">
    <property type="entry name" value="AN1-type zinc finger protein 3"/>
    <property type="match status" value="1"/>
</dbReference>
<feature type="domain" description="AN1-type" evidence="7">
    <location>
        <begin position="108"/>
        <end position="157"/>
    </location>
</feature>
<dbReference type="PROSITE" id="PS51039">
    <property type="entry name" value="ZF_AN1"/>
    <property type="match status" value="1"/>
</dbReference>
<dbReference type="GO" id="GO:0008270">
    <property type="term" value="F:zinc ion binding"/>
    <property type="evidence" value="ECO:0007669"/>
    <property type="project" value="UniProtKB-KW"/>
</dbReference>
<keyword evidence="1" id="KW-0479">Metal-binding</keyword>
<dbReference type="Gene3D" id="4.10.1110.10">
    <property type="entry name" value="AN1-like Zinc finger"/>
    <property type="match status" value="1"/>
</dbReference>
<dbReference type="Gene3D" id="1.20.5.4770">
    <property type="match status" value="1"/>
</dbReference>
<keyword evidence="2 4" id="KW-0863">Zinc-finger</keyword>
<dbReference type="InterPro" id="IPR035896">
    <property type="entry name" value="AN1-like_Znf"/>
</dbReference>
<dbReference type="KEGG" id="epa:110247261"/>
<keyword evidence="3" id="KW-0862">Zinc</keyword>
<dbReference type="GeneID" id="110247261"/>
<dbReference type="Pfam" id="PF01754">
    <property type="entry name" value="zf-A20"/>
    <property type="match status" value="1"/>
</dbReference>
<evidence type="ECO:0000259" key="6">
    <source>
        <dbReference type="PROSITE" id="PS51036"/>
    </source>
</evidence>
<dbReference type="SUPFAM" id="SSF57716">
    <property type="entry name" value="Glucocorticoid receptor-like (DNA-binding domain)"/>
    <property type="match status" value="1"/>
</dbReference>
<feature type="compositionally biased region" description="Basic and acidic residues" evidence="5">
    <location>
        <begin position="82"/>
        <end position="92"/>
    </location>
</feature>
<evidence type="ECO:0000313" key="9">
    <source>
        <dbReference type="Proteomes" id="UP000887567"/>
    </source>
</evidence>
<dbReference type="InterPro" id="IPR000058">
    <property type="entry name" value="Znf_AN1"/>
</dbReference>
<evidence type="ECO:0000256" key="2">
    <source>
        <dbReference type="ARBA" id="ARBA00022771"/>
    </source>
</evidence>
<evidence type="ECO:0000256" key="5">
    <source>
        <dbReference type="SAM" id="MobiDB-lite"/>
    </source>
</evidence>
<reference evidence="8" key="1">
    <citation type="submission" date="2022-11" db="UniProtKB">
        <authorList>
            <consortium name="EnsemblMetazoa"/>
        </authorList>
    </citation>
    <scope>IDENTIFICATION</scope>
</reference>
<dbReference type="SMART" id="SM00154">
    <property type="entry name" value="ZnF_AN1"/>
    <property type="match status" value="1"/>
</dbReference>
<feature type="domain" description="A20-type" evidence="6">
    <location>
        <begin position="5"/>
        <end position="37"/>
    </location>
</feature>
<dbReference type="PROSITE" id="PS51036">
    <property type="entry name" value="ZF_A20"/>
    <property type="match status" value="1"/>
</dbReference>
<keyword evidence="9" id="KW-1185">Reference proteome</keyword>
<evidence type="ECO:0000256" key="3">
    <source>
        <dbReference type="ARBA" id="ARBA00022833"/>
    </source>
</evidence>
<dbReference type="PANTHER" id="PTHR10634">
    <property type="entry name" value="AN1-TYPE ZINC FINGER PROTEIN"/>
    <property type="match status" value="1"/>
</dbReference>
<dbReference type="GO" id="GO:0003677">
    <property type="term" value="F:DNA binding"/>
    <property type="evidence" value="ECO:0007669"/>
    <property type="project" value="InterPro"/>
</dbReference>
<dbReference type="RefSeq" id="XP_020909340.1">
    <property type="nucleotide sequence ID" value="XM_021053681.2"/>
</dbReference>
<dbReference type="InterPro" id="IPR002653">
    <property type="entry name" value="Znf_A20"/>
</dbReference>
<feature type="region of interest" description="Disordered" evidence="5">
    <location>
        <begin position="39"/>
        <end position="110"/>
    </location>
</feature>
<dbReference type="Pfam" id="PF01428">
    <property type="entry name" value="zf-AN1"/>
    <property type="match status" value="1"/>
</dbReference>
<evidence type="ECO:0000259" key="7">
    <source>
        <dbReference type="PROSITE" id="PS51039"/>
    </source>
</evidence>
<dbReference type="OrthoDB" id="428577at2759"/>
<name>A0A913XT63_EXADI</name>